<dbReference type="AlphaFoldDB" id="A0AAD7BUS9"/>
<organism evidence="2 3">
    <name type="scientific">Roridomyces roridus</name>
    <dbReference type="NCBI Taxonomy" id="1738132"/>
    <lineage>
        <taxon>Eukaryota</taxon>
        <taxon>Fungi</taxon>
        <taxon>Dikarya</taxon>
        <taxon>Basidiomycota</taxon>
        <taxon>Agaricomycotina</taxon>
        <taxon>Agaricomycetes</taxon>
        <taxon>Agaricomycetidae</taxon>
        <taxon>Agaricales</taxon>
        <taxon>Marasmiineae</taxon>
        <taxon>Mycenaceae</taxon>
        <taxon>Roridomyces</taxon>
    </lineage>
</organism>
<evidence type="ECO:0000256" key="1">
    <source>
        <dbReference type="SAM" id="MobiDB-lite"/>
    </source>
</evidence>
<name>A0AAD7BUS9_9AGAR</name>
<feature type="compositionally biased region" description="Polar residues" evidence="1">
    <location>
        <begin position="656"/>
        <end position="685"/>
    </location>
</feature>
<evidence type="ECO:0000313" key="2">
    <source>
        <dbReference type="EMBL" id="KAJ7631034.1"/>
    </source>
</evidence>
<proteinExistence type="predicted"/>
<dbReference type="Proteomes" id="UP001221142">
    <property type="component" value="Unassembled WGS sequence"/>
</dbReference>
<feature type="region of interest" description="Disordered" evidence="1">
    <location>
        <begin position="233"/>
        <end position="264"/>
    </location>
</feature>
<feature type="region of interest" description="Disordered" evidence="1">
    <location>
        <begin position="1"/>
        <end position="37"/>
    </location>
</feature>
<feature type="region of interest" description="Disordered" evidence="1">
    <location>
        <begin position="137"/>
        <end position="166"/>
    </location>
</feature>
<evidence type="ECO:0000313" key="3">
    <source>
        <dbReference type="Proteomes" id="UP001221142"/>
    </source>
</evidence>
<feature type="region of interest" description="Disordered" evidence="1">
    <location>
        <begin position="656"/>
        <end position="694"/>
    </location>
</feature>
<protein>
    <submittedName>
        <fullName evidence="2">Uncharacterized protein</fullName>
    </submittedName>
</protein>
<keyword evidence="3" id="KW-1185">Reference proteome</keyword>
<comment type="caution">
    <text evidence="2">The sequence shown here is derived from an EMBL/GenBank/DDBJ whole genome shotgun (WGS) entry which is preliminary data.</text>
</comment>
<accession>A0AAD7BUS9</accession>
<reference evidence="2" key="1">
    <citation type="submission" date="2023-03" db="EMBL/GenBank/DDBJ databases">
        <title>Massive genome expansion in bonnet fungi (Mycena s.s.) driven by repeated elements and novel gene families across ecological guilds.</title>
        <authorList>
            <consortium name="Lawrence Berkeley National Laboratory"/>
            <person name="Harder C.B."/>
            <person name="Miyauchi S."/>
            <person name="Viragh M."/>
            <person name="Kuo A."/>
            <person name="Thoen E."/>
            <person name="Andreopoulos B."/>
            <person name="Lu D."/>
            <person name="Skrede I."/>
            <person name="Drula E."/>
            <person name="Henrissat B."/>
            <person name="Morin E."/>
            <person name="Kohler A."/>
            <person name="Barry K."/>
            <person name="LaButti K."/>
            <person name="Morin E."/>
            <person name="Salamov A."/>
            <person name="Lipzen A."/>
            <person name="Mereny Z."/>
            <person name="Hegedus B."/>
            <person name="Baldrian P."/>
            <person name="Stursova M."/>
            <person name="Weitz H."/>
            <person name="Taylor A."/>
            <person name="Grigoriev I.V."/>
            <person name="Nagy L.G."/>
            <person name="Martin F."/>
            <person name="Kauserud H."/>
        </authorList>
    </citation>
    <scope>NUCLEOTIDE SEQUENCE</scope>
    <source>
        <strain evidence="2">9284</strain>
    </source>
</reference>
<feature type="region of interest" description="Disordered" evidence="1">
    <location>
        <begin position="550"/>
        <end position="578"/>
    </location>
</feature>
<sequence>MSAKSPSPPSPGASQIPGAWPSSSHRRSTTCPTPRPVIDSLHLVRDFQQRLVSQMDQSVIPYSGSSSSAIGPVDSLDSDLTRFRTDTSTSMITVSSFCSALQRYNSIQDTSFCTTPERPVLQFASKTKYSAVENSFPTRIPRPTRVHSPRDSCQNVFGPDSPPSRHPVPVFDTSASSISLDCNSNGSPVSPIIFSSPTSSTFPRFPSKFHPSPATRSLSYNSSPSWETSYGSEYNDRHMLDPSPSPSPSPITGRPSLAPRMSTTNRTPSIEINAAVPMLTSLSLPASPENSMSLELDLVSRSPRLSPIDGNTSPWSLSLSPVSPVLSVVPDLSLSPLADEHVVSFPSSSPFESPLPSPVLDEVANTSAADYAAAVMSSAWASDGPSMSQVIPQGLVLPDIDSEDEVLPNPEAPMDATADEIEPPAPLAYRESVEYIPARIQQEGKRQGVIGKMKKFGDRVKRLLRGKPKAAGGVNIDVDVRVGSLTASPLPDDLPDVIDIQSPHAATAQAQAYNNLLPNHDNSSHVPLPLPPPPGLLIRKTKTRPILSSHMEQSGQTAPAIRICPPGVASKAPSPDLAIHSRPKTLAEIKSKRRLSLSTLTSFTRSPSPINVVTSSNNHRARPASALAFYSRPHTTSNHRGEGNDANPNLLAVPASTSRQTVPDSVIPNTTRPISMRPSTSTLPRDSQDATKKKNRRFSFSALSSFAAGTWEDNSASGLRF</sequence>
<gene>
    <name evidence="2" type="ORF">FB45DRAFT_917254</name>
</gene>
<feature type="compositionally biased region" description="Pro residues" evidence="1">
    <location>
        <begin position="1"/>
        <end position="11"/>
    </location>
</feature>
<dbReference type="EMBL" id="JARKIF010000009">
    <property type="protein sequence ID" value="KAJ7631034.1"/>
    <property type="molecule type" value="Genomic_DNA"/>
</dbReference>